<dbReference type="EC" id="5.3.2.8" evidence="4"/>
<dbReference type="InterPro" id="IPR047687">
    <property type="entry name" value="OMA_tautomer-like"/>
</dbReference>
<evidence type="ECO:0000256" key="2">
    <source>
        <dbReference type="ARBA" id="ARBA00023235"/>
    </source>
</evidence>
<evidence type="ECO:0000256" key="3">
    <source>
        <dbReference type="SAM" id="MobiDB-lite"/>
    </source>
</evidence>
<evidence type="ECO:0000256" key="1">
    <source>
        <dbReference type="ARBA" id="ARBA00007673"/>
    </source>
</evidence>
<name>A0ABU0P7I0_9MICO</name>
<comment type="similarity">
    <text evidence="1">Belongs to the PrpF family.</text>
</comment>
<organism evidence="4 5">
    <name type="scientific">Microbacterium murale</name>
    <dbReference type="NCBI Taxonomy" id="1081040"/>
    <lineage>
        <taxon>Bacteria</taxon>
        <taxon>Bacillati</taxon>
        <taxon>Actinomycetota</taxon>
        <taxon>Actinomycetes</taxon>
        <taxon>Micrococcales</taxon>
        <taxon>Microbacteriaceae</taxon>
        <taxon>Microbacterium</taxon>
    </lineage>
</organism>
<proteinExistence type="inferred from homology"/>
<dbReference type="Pfam" id="PF04303">
    <property type="entry name" value="PrpF"/>
    <property type="match status" value="1"/>
</dbReference>
<dbReference type="SUPFAM" id="SSF54506">
    <property type="entry name" value="Diaminopimelate epimerase-like"/>
    <property type="match status" value="2"/>
</dbReference>
<dbReference type="PANTHER" id="PTHR43709:SF3">
    <property type="entry name" value="ISOMERASE YBHH-RELATED"/>
    <property type="match status" value="1"/>
</dbReference>
<sequence>MSAGEEFDAGIRCMLMRGGTSKGAYFLADDLPDDPASRDELILRIMGSPDARQIDGIGGAHPLTSKVAVVSPSTSAEADVDYLFLQVGVDDARVATTQTCGNLLAGVGPFAVERGLVEAHEGETRVRIRLVNTGDDALASFTTRNGSPLYSGSTAIDGVPGTGDPIRIEMLPGARALFPTGNILDRIDGHEVTLIDNGMPIALMRAQPLGISGQESPLELESDPTLTAAVERIRRAAGQAMGLGDVSDQTVPKVILVSEPQHGGAISTRAFIPARVHTSLGVLMAASVAAAVQIPGTAADAVAQLPGSAQLGIEHPSGILPAEVRVGRDGDGTWWATSTTIRTARKLFDGTVFPRPHSSTPVRSRADKEVQ</sequence>
<keyword evidence="2 4" id="KW-0413">Isomerase</keyword>
<evidence type="ECO:0000313" key="4">
    <source>
        <dbReference type="EMBL" id="MDQ0643275.1"/>
    </source>
</evidence>
<accession>A0ABU0P7I0</accession>
<comment type="caution">
    <text evidence="4">The sequence shown here is derived from an EMBL/GenBank/DDBJ whole genome shotgun (WGS) entry which is preliminary data.</text>
</comment>
<dbReference type="RefSeq" id="WP_307359881.1">
    <property type="nucleotide sequence ID" value="NZ_JAUSXK010000001.1"/>
</dbReference>
<feature type="region of interest" description="Disordered" evidence="3">
    <location>
        <begin position="352"/>
        <end position="371"/>
    </location>
</feature>
<dbReference type="EMBL" id="JAUSXK010000001">
    <property type="protein sequence ID" value="MDQ0643275.1"/>
    <property type="molecule type" value="Genomic_DNA"/>
</dbReference>
<keyword evidence="5" id="KW-1185">Reference proteome</keyword>
<protein>
    <submittedName>
        <fullName evidence="4">4-oxalomesaconate tautomerase</fullName>
        <ecNumber evidence="4">5.3.2.8</ecNumber>
    </submittedName>
</protein>
<dbReference type="PANTHER" id="PTHR43709">
    <property type="entry name" value="ACONITATE ISOMERASE-RELATED"/>
    <property type="match status" value="1"/>
</dbReference>
<dbReference type="Gene3D" id="3.10.310.10">
    <property type="entry name" value="Diaminopimelate Epimerase, Chain A, domain 1"/>
    <property type="match status" value="2"/>
</dbReference>
<dbReference type="InterPro" id="IPR007400">
    <property type="entry name" value="PrpF-like"/>
</dbReference>
<dbReference type="GO" id="GO:0016853">
    <property type="term" value="F:isomerase activity"/>
    <property type="evidence" value="ECO:0007669"/>
    <property type="project" value="UniProtKB-KW"/>
</dbReference>
<reference evidence="4 5" key="1">
    <citation type="submission" date="2023-07" db="EMBL/GenBank/DDBJ databases">
        <title>Comparative genomics of wheat-associated soil bacteria to identify genetic determinants of phenazine resistance.</title>
        <authorList>
            <person name="Mouncey N."/>
        </authorList>
    </citation>
    <scope>NUCLEOTIDE SEQUENCE [LARGE SCALE GENOMIC DNA]</scope>
    <source>
        <strain evidence="4 5">W2I7</strain>
    </source>
</reference>
<gene>
    <name evidence="4" type="ORF">QFZ46_001435</name>
</gene>
<dbReference type="Proteomes" id="UP001239085">
    <property type="component" value="Unassembled WGS sequence"/>
</dbReference>
<evidence type="ECO:0000313" key="5">
    <source>
        <dbReference type="Proteomes" id="UP001239085"/>
    </source>
</evidence>
<dbReference type="NCBIfam" id="NF033377">
    <property type="entry name" value="OMA_tautomer"/>
    <property type="match status" value="1"/>
</dbReference>